<dbReference type="Pfam" id="PF26363">
    <property type="entry name" value="Phospholipase-like"/>
    <property type="match status" value="1"/>
</dbReference>
<evidence type="ECO:0000313" key="3">
    <source>
        <dbReference type="Proteomes" id="UP001462502"/>
    </source>
</evidence>
<dbReference type="SUPFAM" id="SSF53474">
    <property type="entry name" value="alpha/beta-Hydrolases"/>
    <property type="match status" value="1"/>
</dbReference>
<gene>
    <name evidence="2" type="ORF">ABI908_06470</name>
</gene>
<dbReference type="EMBL" id="JBDXMI010000001">
    <property type="protein sequence ID" value="MEO9383762.1"/>
    <property type="molecule type" value="Genomic_DNA"/>
</dbReference>
<feature type="compositionally biased region" description="Low complexity" evidence="1">
    <location>
        <begin position="403"/>
        <end position="412"/>
    </location>
</feature>
<dbReference type="Proteomes" id="UP001462502">
    <property type="component" value="Unassembled WGS sequence"/>
</dbReference>
<name>A0ABV0IR41_9NEIS</name>
<comment type="caution">
    <text evidence="2">The sequence shown here is derived from an EMBL/GenBank/DDBJ whole genome shotgun (WGS) entry which is preliminary data.</text>
</comment>
<feature type="compositionally biased region" description="Basic and acidic residues" evidence="1">
    <location>
        <begin position="69"/>
        <end position="84"/>
    </location>
</feature>
<protein>
    <submittedName>
        <fullName evidence="2">Lipase family protein</fullName>
    </submittedName>
</protein>
<feature type="compositionally biased region" description="Basic and acidic residues" evidence="1">
    <location>
        <begin position="1"/>
        <end position="12"/>
    </location>
</feature>
<feature type="region of interest" description="Disordered" evidence="1">
    <location>
        <begin position="48"/>
        <end position="88"/>
    </location>
</feature>
<dbReference type="RefSeq" id="WP_347936975.1">
    <property type="nucleotide sequence ID" value="NZ_CP158160.1"/>
</dbReference>
<dbReference type="Gene3D" id="3.40.50.1820">
    <property type="entry name" value="alpha/beta hydrolase"/>
    <property type="match status" value="1"/>
</dbReference>
<evidence type="ECO:0000313" key="2">
    <source>
        <dbReference type="EMBL" id="MEO9383762.1"/>
    </source>
</evidence>
<accession>A0ABV0IR41</accession>
<organism evidence="2 3">
    <name type="scientific">Chromobacterium phragmitis</name>
    <dbReference type="NCBI Taxonomy" id="2202141"/>
    <lineage>
        <taxon>Bacteria</taxon>
        <taxon>Pseudomonadati</taxon>
        <taxon>Pseudomonadota</taxon>
        <taxon>Betaproteobacteria</taxon>
        <taxon>Neisseriales</taxon>
        <taxon>Chromobacteriaceae</taxon>
        <taxon>Chromobacterium</taxon>
    </lineage>
</organism>
<evidence type="ECO:0000256" key="1">
    <source>
        <dbReference type="SAM" id="MobiDB-lite"/>
    </source>
</evidence>
<feature type="region of interest" description="Disordered" evidence="1">
    <location>
        <begin position="401"/>
        <end position="425"/>
    </location>
</feature>
<feature type="region of interest" description="Disordered" evidence="1">
    <location>
        <begin position="1"/>
        <end position="35"/>
    </location>
</feature>
<sequence length="425" mass="46702">MKGKQYMERRPEIAGGHAGAGESMPQVRQERADEDVLNVDDWNSFLQQAKAAEAAQPLDSRQKPALPAREADAERPKEDGDGRKGVPAYRRINEKTQELVRLLENPASRLLVVQRLGGEDKLQQVLAAYKDNLKAEDVYLHRNDASPDNQKSISLMEQAMAAMGIRRVRDEEMQAAGFNPKRLDDRVDSGMSAALYRDEKTGNYTLAFRGTEPNWKDIRTDVGNAAGLKMAQYEKAASLATTLERNENFNDNLKFTGHSLGGGLASMAAAVTKLHAITFNPAGVDSLVVKKMGGSLQDIDQRVDGYYLNGEILHRVQSSVLVDAAANVAFLPFTRHVSGPGGVLDRVPSASGRQIALNAWLEDKPVEGMMGRLYHSFSLHSNQNVQNTLYRMLRGDADIDGKPAAPSAPQAAKEMRKADMALFTR</sequence>
<reference evidence="2 3" key="1">
    <citation type="submission" date="2024-05" db="EMBL/GenBank/DDBJ databases">
        <authorList>
            <person name="De Oliveira J.P."/>
            <person name="Noriler S.A."/>
            <person name="De Oliveira A.G."/>
            <person name="Sipoli D.S."/>
        </authorList>
    </citation>
    <scope>NUCLEOTIDE SEQUENCE [LARGE SCALE GENOMIC DNA]</scope>
    <source>
        <strain evidence="2 3">LABIM192</strain>
    </source>
</reference>
<keyword evidence="3" id="KW-1185">Reference proteome</keyword>
<dbReference type="InterPro" id="IPR029058">
    <property type="entry name" value="AB_hydrolase_fold"/>
</dbReference>
<proteinExistence type="predicted"/>
<dbReference type="CDD" id="cd00741">
    <property type="entry name" value="Lipase"/>
    <property type="match status" value="1"/>
</dbReference>